<dbReference type="Proteomes" id="UP000298493">
    <property type="component" value="Unassembled WGS sequence"/>
</dbReference>
<gene>
    <name evidence="3" type="ORF">E6O75_ATG08472</name>
</gene>
<reference evidence="3 4" key="1">
    <citation type="submission" date="2019-04" db="EMBL/GenBank/DDBJ databases">
        <title>High contiguity whole genome sequence and gene annotation resource for two Venturia nashicola isolates.</title>
        <authorList>
            <person name="Prokchorchik M."/>
            <person name="Won K."/>
            <person name="Lee Y."/>
            <person name="Choi E.D."/>
            <person name="Segonzac C."/>
            <person name="Sohn K.H."/>
        </authorList>
    </citation>
    <scope>NUCLEOTIDE SEQUENCE [LARGE SCALE GENOMIC DNA]</scope>
    <source>
        <strain evidence="3 4">PRI2</strain>
    </source>
</reference>
<accession>A0A4Z1NHQ0</accession>
<evidence type="ECO:0000313" key="4">
    <source>
        <dbReference type="Proteomes" id="UP000298493"/>
    </source>
</evidence>
<evidence type="ECO:0000256" key="1">
    <source>
        <dbReference type="SAM" id="Coils"/>
    </source>
</evidence>
<feature type="compositionally biased region" description="Low complexity" evidence="2">
    <location>
        <begin position="31"/>
        <end position="42"/>
    </location>
</feature>
<feature type="coiled-coil region" evidence="1">
    <location>
        <begin position="276"/>
        <end position="303"/>
    </location>
</feature>
<keyword evidence="4" id="KW-1185">Reference proteome</keyword>
<feature type="compositionally biased region" description="Polar residues" evidence="2">
    <location>
        <begin position="11"/>
        <end position="23"/>
    </location>
</feature>
<dbReference type="EMBL" id="SNSC02000021">
    <property type="protein sequence ID" value="TID15219.1"/>
    <property type="molecule type" value="Genomic_DNA"/>
</dbReference>
<protein>
    <submittedName>
        <fullName evidence="3">Uncharacterized protein</fullName>
    </submittedName>
</protein>
<feature type="region of interest" description="Disordered" evidence="2">
    <location>
        <begin position="496"/>
        <end position="516"/>
    </location>
</feature>
<keyword evidence="1" id="KW-0175">Coiled coil</keyword>
<evidence type="ECO:0000313" key="3">
    <source>
        <dbReference type="EMBL" id="TID15219.1"/>
    </source>
</evidence>
<name>A0A4Z1NHQ0_9PEZI</name>
<proteinExistence type="predicted"/>
<organism evidence="3 4">
    <name type="scientific">Venturia nashicola</name>
    <dbReference type="NCBI Taxonomy" id="86259"/>
    <lineage>
        <taxon>Eukaryota</taxon>
        <taxon>Fungi</taxon>
        <taxon>Dikarya</taxon>
        <taxon>Ascomycota</taxon>
        <taxon>Pezizomycotina</taxon>
        <taxon>Dothideomycetes</taxon>
        <taxon>Pleosporomycetidae</taxon>
        <taxon>Venturiales</taxon>
        <taxon>Venturiaceae</taxon>
        <taxon>Venturia</taxon>
    </lineage>
</organism>
<dbReference type="AlphaFoldDB" id="A0A4Z1NHQ0"/>
<sequence length="516" mass="59154">MHLWSPRRNKSNAVKRSMSSPTTALVMGTPSQQQQQQQQSSSLVSTKNEEDIVQGREGGEGDQWSLNEVARDGVSAARDALLGNGSSSFAGKEKKEEAWAPGLFYAYARRTNLPNSSRYILTFSSAKTCQEWWNMIQSEFGGPPSNTRESAQLFSFNGDDMPGRAWKNARFERLKTKWFYTQLGDAVGTAGRGMEVLPLQDEKGWTIGVAPSPSERVTAEESHVRQRASTAESARRWSKRDSGILLMSPFSEHFKNTEEANKAQQIQEDNVKSFDFDRMEKSLEKVEKMMEQNAQQMRSLEHIQAANLERLTAALLHNVEMVQELARGQEGLVHACEELRTVVDQREETDRARRLAAAEAERERRILEDKTNRERQMTAEKAERERRVVTEKAEKERRRILEKDEKERRLMETERRIMAEKAEEERKSMAVKLDKLERHWQSRCEQEERDKRLRSGLARSHSIMSTATDATLSPCGHVVSRGPRKLGRQVVGYIYADDEHQDDGPIQRNRRKAERG</sequence>
<feature type="region of interest" description="Disordered" evidence="2">
    <location>
        <begin position="1"/>
        <end position="63"/>
    </location>
</feature>
<evidence type="ECO:0000256" key="2">
    <source>
        <dbReference type="SAM" id="MobiDB-lite"/>
    </source>
</evidence>
<feature type="coiled-coil region" evidence="1">
    <location>
        <begin position="357"/>
        <end position="439"/>
    </location>
</feature>
<comment type="caution">
    <text evidence="3">The sequence shown here is derived from an EMBL/GenBank/DDBJ whole genome shotgun (WGS) entry which is preliminary data.</text>
</comment>
<feature type="compositionally biased region" description="Basic and acidic residues" evidence="2">
    <location>
        <begin position="47"/>
        <end position="59"/>
    </location>
</feature>
<dbReference type="STRING" id="86259.A0A4Z1NHQ0"/>
<feature type="compositionally biased region" description="Basic residues" evidence="2">
    <location>
        <begin position="1"/>
        <end position="10"/>
    </location>
</feature>